<keyword evidence="4" id="KW-1185">Reference proteome</keyword>
<gene>
    <name evidence="3" type="ORF">BdWA1_003166</name>
    <name evidence="2" type="ORF">BdWA1_003748</name>
</gene>
<name>A0AAD9PH57_9APIC</name>
<dbReference type="AlphaFoldDB" id="A0AAD9PH57"/>
<accession>A0AAD9PH57</accession>
<dbReference type="Pfam" id="PF20715">
    <property type="entry name" value="DUF6827"/>
    <property type="match status" value="1"/>
</dbReference>
<dbReference type="RefSeq" id="XP_067802333.1">
    <property type="nucleotide sequence ID" value="XM_067948182.1"/>
</dbReference>
<reference evidence="2" key="1">
    <citation type="journal article" date="2023" name="Nat. Microbiol.">
        <title>Babesia duncani multi-omics identifies virulence factors and drug targets.</title>
        <authorList>
            <person name="Singh P."/>
            <person name="Lonardi S."/>
            <person name="Liang Q."/>
            <person name="Vydyam P."/>
            <person name="Khabirova E."/>
            <person name="Fang T."/>
            <person name="Gihaz S."/>
            <person name="Thekkiniath J."/>
            <person name="Munshi M."/>
            <person name="Abel S."/>
            <person name="Ciampossin L."/>
            <person name="Batugedara G."/>
            <person name="Gupta M."/>
            <person name="Lu X.M."/>
            <person name="Lenz T."/>
            <person name="Chakravarty S."/>
            <person name="Cornillot E."/>
            <person name="Hu Y."/>
            <person name="Ma W."/>
            <person name="Gonzalez L.M."/>
            <person name="Sanchez S."/>
            <person name="Estrada K."/>
            <person name="Sanchez-Flores A."/>
            <person name="Montero E."/>
            <person name="Harb O.S."/>
            <person name="Le Roch K.G."/>
            <person name="Mamoun C.B."/>
        </authorList>
    </citation>
    <scope>NUCLEOTIDE SEQUENCE</scope>
    <source>
        <strain evidence="2">WA1</strain>
    </source>
</reference>
<feature type="domain" description="DUF6827" evidence="1">
    <location>
        <begin position="110"/>
        <end position="255"/>
    </location>
</feature>
<evidence type="ECO:0000313" key="2">
    <source>
        <dbReference type="EMBL" id="KAK2194776.1"/>
    </source>
</evidence>
<evidence type="ECO:0000313" key="3">
    <source>
        <dbReference type="EMBL" id="KAK2195490.1"/>
    </source>
</evidence>
<comment type="caution">
    <text evidence="2">The sequence shown here is derived from an EMBL/GenBank/DDBJ whole genome shotgun (WGS) entry which is preliminary data.</text>
</comment>
<evidence type="ECO:0000259" key="1">
    <source>
        <dbReference type="Pfam" id="PF20715"/>
    </source>
</evidence>
<dbReference type="InterPro" id="IPR049230">
    <property type="entry name" value="DUF6827"/>
</dbReference>
<proteinExistence type="predicted"/>
<dbReference type="EMBL" id="JALLKP010000004">
    <property type="protein sequence ID" value="KAK2195490.1"/>
    <property type="molecule type" value="Genomic_DNA"/>
</dbReference>
<dbReference type="EMBL" id="JALLKP010000047">
    <property type="protein sequence ID" value="KAK2194776.1"/>
    <property type="molecule type" value="Genomic_DNA"/>
</dbReference>
<dbReference type="GeneID" id="94337463"/>
<dbReference type="KEGG" id="bdw:94337463"/>
<evidence type="ECO:0000313" key="4">
    <source>
        <dbReference type="Proteomes" id="UP001214638"/>
    </source>
</evidence>
<organism evidence="2 4">
    <name type="scientific">Babesia duncani</name>
    <dbReference type="NCBI Taxonomy" id="323732"/>
    <lineage>
        <taxon>Eukaryota</taxon>
        <taxon>Sar</taxon>
        <taxon>Alveolata</taxon>
        <taxon>Apicomplexa</taxon>
        <taxon>Aconoidasida</taxon>
        <taxon>Piroplasmida</taxon>
        <taxon>Babesiidae</taxon>
        <taxon>Babesia</taxon>
    </lineage>
</organism>
<protein>
    <recommendedName>
        <fullName evidence="1">DUF6827 domain-containing protein</fullName>
    </recommendedName>
</protein>
<dbReference type="Proteomes" id="UP001214638">
    <property type="component" value="Unassembled WGS sequence"/>
</dbReference>
<sequence>MVQLRHFRWAVANFKWPNDSFNLGTRTVSQCTGSNCLAMSRASSQFHSGYTHREPPHYAYRGDGLPDIKCAEIQNLVHMNDRILASGKVSPLRQAKHPLREAECFVEGNAIEVYQDLMQLHDRILTSEWHDSSYLCMNADIWLGALDEVKKRAHDLSDMQVQIALSKTLEIFDVLFKVEDVQDHIFELIEEVTHDGAQAVDNINQHIQVILERYKDLKEKHPRYATKIDESIGYSLALLRQRFTFSWPMEHEYFY</sequence>